<evidence type="ECO:0000256" key="7">
    <source>
        <dbReference type="SAM" id="SignalP"/>
    </source>
</evidence>
<dbReference type="InterPro" id="IPR013320">
    <property type="entry name" value="ConA-like_dom_sf"/>
</dbReference>
<keyword evidence="4" id="KW-1015">Disulfide bond</keyword>
<dbReference type="SUPFAM" id="SSF49303">
    <property type="entry name" value="beta-Galactosidase/glucuronidase domain"/>
    <property type="match status" value="1"/>
</dbReference>
<dbReference type="EMBL" id="JACHIR010000001">
    <property type="protein sequence ID" value="MBB5893695.1"/>
    <property type="molecule type" value="Genomic_DNA"/>
</dbReference>
<dbReference type="PANTHER" id="PTHR42732:SF2">
    <property type="entry name" value="BETA-MANNOSIDASE"/>
    <property type="match status" value="1"/>
</dbReference>
<dbReference type="GO" id="GO:0004553">
    <property type="term" value="F:hydrolase activity, hydrolyzing O-glycosyl compounds"/>
    <property type="evidence" value="ECO:0007669"/>
    <property type="project" value="InterPro"/>
</dbReference>
<dbReference type="Proteomes" id="UP000585638">
    <property type="component" value="Unassembled WGS sequence"/>
</dbReference>
<reference evidence="9 10" key="1">
    <citation type="submission" date="2020-08" db="EMBL/GenBank/DDBJ databases">
        <title>Sequencing the genomes of 1000 actinobacteria strains.</title>
        <authorList>
            <person name="Klenk H.-P."/>
        </authorList>
    </citation>
    <scope>NUCLEOTIDE SEQUENCE [LARGE SCALE GENOMIC DNA]</scope>
    <source>
        <strain evidence="9 10">DSM 43851</strain>
    </source>
</reference>
<dbReference type="InterPro" id="IPR006104">
    <property type="entry name" value="Glyco_hydro_2_N"/>
</dbReference>
<dbReference type="InterPro" id="IPR006102">
    <property type="entry name" value="Ig-like_GH2"/>
</dbReference>
<dbReference type="AlphaFoldDB" id="A0A7W9KJP5"/>
<evidence type="ECO:0000256" key="4">
    <source>
        <dbReference type="ARBA" id="ARBA00023157"/>
    </source>
</evidence>
<feature type="region of interest" description="Disordered" evidence="6">
    <location>
        <begin position="27"/>
        <end position="52"/>
    </location>
</feature>
<keyword evidence="2 7" id="KW-0732">Signal</keyword>
<dbReference type="InterPro" id="IPR008979">
    <property type="entry name" value="Galactose-bd-like_sf"/>
</dbReference>
<evidence type="ECO:0000259" key="8">
    <source>
        <dbReference type="SMART" id="SM00560"/>
    </source>
</evidence>
<keyword evidence="5" id="KW-0326">Glycosidase</keyword>
<comment type="caution">
    <text evidence="9">The sequence shown here is derived from an EMBL/GenBank/DDBJ whole genome shotgun (WGS) entry which is preliminary data.</text>
</comment>
<dbReference type="Pfam" id="PF13385">
    <property type="entry name" value="Laminin_G_3"/>
    <property type="match status" value="1"/>
</dbReference>
<name>A0A7W9KJP5_9PSEU</name>
<evidence type="ECO:0000313" key="10">
    <source>
        <dbReference type="Proteomes" id="UP000585638"/>
    </source>
</evidence>
<dbReference type="GO" id="GO:0005975">
    <property type="term" value="P:carbohydrate metabolic process"/>
    <property type="evidence" value="ECO:0007669"/>
    <property type="project" value="InterPro"/>
</dbReference>
<dbReference type="Pfam" id="PF00703">
    <property type="entry name" value="Glyco_hydro_2"/>
    <property type="match status" value="1"/>
</dbReference>
<dbReference type="Gene3D" id="2.60.120.260">
    <property type="entry name" value="Galactose-binding domain-like"/>
    <property type="match status" value="1"/>
</dbReference>
<dbReference type="InterPro" id="IPR013783">
    <property type="entry name" value="Ig-like_fold"/>
</dbReference>
<sequence>MRRFASVFVVLLAALSVFTLPASAAPDGGWHRKSPPLSTPWTDQVGPDNALPEYPRPQLVRRDWRSLNGVWQFGTTPPDGQPLPERILVPYPVESALSGIMRHESTMWYRRTFTVPESWRGQRVVLNFGAVDYQATVSVNGHQLATHKGGYDAFSVDVTDALTRHGEQELVVGVVDPTEAGGQPIGKQREHPVNNIVYTPTSGIWQSVWMEPVPATHITALDQTPDLTTNSLKLTVHTAGVQGQPVEVVATDHGRVVARTTGRADALLTIPIKHPHLWTPDDPFLYDLSVRVGGDRVTSYFGMRSVSIGKGQDGKLRTLLNGKFVFSLGPLDQGFWPDGIYTAPTDSALRFDLAEQKALGFNTVRKHIKVEPDRWYYWADKLGLMVWQDMPSMNADFGPTVPSTPRPTPAAEQQFMTELHAMIDQHRSHPSIVEWVPFNEGWGEFDPAAVTDQVKAWDPSRLVNNNSGLNCCYSFDGGNGDVYDNHAYVGPGSPVPTDTRAAVDGEFGGLGLVVPGHEWQPGKGTSYEMEPDKATLTSRYVQILNQVKDCEVKCGLSAAIYTQATDVENEVNGLFTYDRKVLKPDLAQVRAVNRAVIAASGQAEQPPPPPPGTPGLTGVGAWPLDGVSDDTSGHGHSVKLQNGPLWTDGRIGQGLEFNGVNQWADTGASILDTTTDYSVAAWVRLDQTGRFATAVSQDRSDGVSEFFLQYSAQDNRLAFSTPTIRALGPVPQAGVWYHLVGLYDSVKSQIRLYVNGQLAGTAPYCPGRAAAGHTVLGRALYNKAQVDFWPGVLDEVHVYDRALSAAEIDQLYRADT</sequence>
<keyword evidence="10" id="KW-1185">Reference proteome</keyword>
<dbReference type="InterPro" id="IPR036156">
    <property type="entry name" value="Beta-gal/glucu_dom_sf"/>
</dbReference>
<gene>
    <name evidence="9" type="ORF">BJ998_004891</name>
</gene>
<dbReference type="PANTHER" id="PTHR42732">
    <property type="entry name" value="BETA-GALACTOSIDASE"/>
    <property type="match status" value="1"/>
</dbReference>
<dbReference type="Gene3D" id="3.20.20.80">
    <property type="entry name" value="Glycosidases"/>
    <property type="match status" value="1"/>
</dbReference>
<dbReference type="Gene3D" id="2.60.120.200">
    <property type="match status" value="1"/>
</dbReference>
<protein>
    <recommendedName>
        <fullName evidence="8">LamG-like jellyroll fold domain-containing protein</fullName>
    </recommendedName>
</protein>
<dbReference type="Pfam" id="PF02836">
    <property type="entry name" value="Glyco_hydro_2_C"/>
    <property type="match status" value="1"/>
</dbReference>
<evidence type="ECO:0000256" key="5">
    <source>
        <dbReference type="ARBA" id="ARBA00023295"/>
    </source>
</evidence>
<accession>A0A7W9KJP5</accession>
<evidence type="ECO:0000256" key="3">
    <source>
        <dbReference type="ARBA" id="ARBA00022801"/>
    </source>
</evidence>
<feature type="region of interest" description="Disordered" evidence="6">
    <location>
        <begin position="599"/>
        <end position="620"/>
    </location>
</feature>
<dbReference type="SUPFAM" id="SSF49785">
    <property type="entry name" value="Galactose-binding domain-like"/>
    <property type="match status" value="1"/>
</dbReference>
<keyword evidence="3" id="KW-0378">Hydrolase</keyword>
<evidence type="ECO:0000256" key="2">
    <source>
        <dbReference type="ARBA" id="ARBA00022729"/>
    </source>
</evidence>
<proteinExistence type="inferred from homology"/>
<dbReference type="SUPFAM" id="SSF51445">
    <property type="entry name" value="(Trans)glycosidases"/>
    <property type="match status" value="1"/>
</dbReference>
<dbReference type="InterPro" id="IPR051913">
    <property type="entry name" value="GH2_Domain-Containing"/>
</dbReference>
<organism evidence="9 10">
    <name type="scientific">Kutzneria kofuensis</name>
    <dbReference type="NCBI Taxonomy" id="103725"/>
    <lineage>
        <taxon>Bacteria</taxon>
        <taxon>Bacillati</taxon>
        <taxon>Actinomycetota</taxon>
        <taxon>Actinomycetes</taxon>
        <taxon>Pseudonocardiales</taxon>
        <taxon>Pseudonocardiaceae</taxon>
        <taxon>Kutzneria</taxon>
    </lineage>
</organism>
<feature type="signal peptide" evidence="7">
    <location>
        <begin position="1"/>
        <end position="24"/>
    </location>
</feature>
<dbReference type="SMART" id="SM00560">
    <property type="entry name" value="LamGL"/>
    <property type="match status" value="1"/>
</dbReference>
<comment type="similarity">
    <text evidence="1">Belongs to the glycosyl hydrolase 2 family.</text>
</comment>
<evidence type="ECO:0000256" key="6">
    <source>
        <dbReference type="SAM" id="MobiDB-lite"/>
    </source>
</evidence>
<dbReference type="Pfam" id="PF02837">
    <property type="entry name" value="Glyco_hydro_2_N"/>
    <property type="match status" value="1"/>
</dbReference>
<dbReference type="SUPFAM" id="SSF49899">
    <property type="entry name" value="Concanavalin A-like lectins/glucanases"/>
    <property type="match status" value="1"/>
</dbReference>
<dbReference type="InterPro" id="IPR006103">
    <property type="entry name" value="Glyco_hydro_2_cat"/>
</dbReference>
<dbReference type="Gene3D" id="2.60.40.10">
    <property type="entry name" value="Immunoglobulins"/>
    <property type="match status" value="1"/>
</dbReference>
<feature type="chain" id="PRO_5031396414" description="LamG-like jellyroll fold domain-containing protein" evidence="7">
    <location>
        <begin position="25"/>
        <end position="816"/>
    </location>
</feature>
<evidence type="ECO:0000256" key="1">
    <source>
        <dbReference type="ARBA" id="ARBA00007401"/>
    </source>
</evidence>
<dbReference type="InterPro" id="IPR017853">
    <property type="entry name" value="GH"/>
</dbReference>
<evidence type="ECO:0000313" key="9">
    <source>
        <dbReference type="EMBL" id="MBB5893695.1"/>
    </source>
</evidence>
<feature type="domain" description="LamG-like jellyroll fold" evidence="8">
    <location>
        <begin position="675"/>
        <end position="806"/>
    </location>
</feature>
<dbReference type="InterPro" id="IPR006558">
    <property type="entry name" value="LamG-like"/>
</dbReference>
<dbReference type="RefSeq" id="WP_184865157.1">
    <property type="nucleotide sequence ID" value="NZ_BAAAWY010000034.1"/>
</dbReference>